<keyword evidence="1" id="KW-1133">Transmembrane helix</keyword>
<evidence type="ECO:0008006" key="4">
    <source>
        <dbReference type="Google" id="ProtNLM"/>
    </source>
</evidence>
<name>A0ABS3EYY2_9FLAO</name>
<feature type="transmembrane region" description="Helical" evidence="1">
    <location>
        <begin position="343"/>
        <end position="363"/>
    </location>
</feature>
<keyword evidence="1" id="KW-0812">Transmembrane</keyword>
<comment type="caution">
    <text evidence="2">The sequence shown here is derived from an EMBL/GenBank/DDBJ whole genome shotgun (WGS) entry which is preliminary data.</text>
</comment>
<evidence type="ECO:0000256" key="1">
    <source>
        <dbReference type="SAM" id="Phobius"/>
    </source>
</evidence>
<reference evidence="2 3" key="1">
    <citation type="submission" date="2021-03" db="EMBL/GenBank/DDBJ databases">
        <title>Muricauda sp. CAU 1631 isolated from Incheon.</title>
        <authorList>
            <person name="Kim W."/>
        </authorList>
    </citation>
    <scope>NUCLEOTIDE SEQUENCE [LARGE SCALE GENOMIC DNA]</scope>
    <source>
        <strain evidence="2 3">CAU 1631</strain>
    </source>
</reference>
<accession>A0ABS3EYY2</accession>
<dbReference type="Gene3D" id="2.60.40.10">
    <property type="entry name" value="Immunoglobulins"/>
    <property type="match status" value="1"/>
</dbReference>
<keyword evidence="1" id="KW-0472">Membrane</keyword>
<feature type="transmembrane region" description="Helical" evidence="1">
    <location>
        <begin position="301"/>
        <end position="322"/>
    </location>
</feature>
<gene>
    <name evidence="2" type="ORF">J0X13_12915</name>
</gene>
<dbReference type="EMBL" id="JAFLND010000003">
    <property type="protein sequence ID" value="MBO0331458.1"/>
    <property type="molecule type" value="Genomic_DNA"/>
</dbReference>
<sequence length="536" mass="59211">MLYLLFMSSDQDILSVKLNPKWGKPDGIYYWNDIKSQTLELKEGSTIIVVAHGNNEEIGNGEPGSIDIDAPYFLLLINENMEDNEAPGEIFISTCGEGIAQFSADVCLTAKRNQIWDDTRIFGHSDPAIGPVPPRNDSAWTEIFQGKNREENVFGVSSFNAHDSNKKPKIPVKWPTRSIAPPLSAEEKYNQPTVKHYVFNETGNIMLSSTEPITSNIDSSAKDLFEEVAVFFAAMTKAITSTTKPGATPPYKPTDYYTIYDYVPLENIVNRSGMFVNVHREDMTYTMEKDTVSINIKFVEAVLGVALTDGIGAGALLATLNAMGKQATFSYNRTKKTDKIGNILFVCEYLLGLPIVSVLYLYLDESETMKVVKFSPCFTATSKNTDLAIHKDTFLFVVPSWIKKYAGDLSSIDQDVEYKLLVNQLESYISTMPIILSVEKVTHNTLTKGQTYTIKGVNFGKTKGKLFLNGIEQDVVSSGNVHNHTYSWTDSTISFTATLPANGNTTTGPIVVETAGKSPLVGTSVQDYTIKTSSQH</sequence>
<evidence type="ECO:0000313" key="3">
    <source>
        <dbReference type="Proteomes" id="UP000664163"/>
    </source>
</evidence>
<evidence type="ECO:0000313" key="2">
    <source>
        <dbReference type="EMBL" id="MBO0331458.1"/>
    </source>
</evidence>
<dbReference type="Proteomes" id="UP000664163">
    <property type="component" value="Unassembled WGS sequence"/>
</dbReference>
<organism evidence="2 3">
    <name type="scientific">[Muricauda] lutisoli</name>
    <dbReference type="NCBI Taxonomy" id="2816035"/>
    <lineage>
        <taxon>Bacteria</taxon>
        <taxon>Pseudomonadati</taxon>
        <taxon>Bacteroidota</taxon>
        <taxon>Flavobacteriia</taxon>
        <taxon>Flavobacteriales</taxon>
        <taxon>Flavobacteriaceae</taxon>
        <taxon>Allomuricauda</taxon>
    </lineage>
</organism>
<proteinExistence type="predicted"/>
<keyword evidence="3" id="KW-1185">Reference proteome</keyword>
<dbReference type="InterPro" id="IPR013783">
    <property type="entry name" value="Ig-like_fold"/>
</dbReference>
<protein>
    <recommendedName>
        <fullName evidence="4">IPT/TIG domain-containing protein</fullName>
    </recommendedName>
</protein>
<dbReference type="RefSeq" id="WP_207071819.1">
    <property type="nucleotide sequence ID" value="NZ_JAFLND010000003.1"/>
</dbReference>